<evidence type="ECO:0000313" key="8">
    <source>
        <dbReference type="Proteomes" id="UP000318571"/>
    </source>
</evidence>
<feature type="domain" description="Autophagy-related protein 13 N-terminal" evidence="6">
    <location>
        <begin position="2"/>
        <end position="99"/>
    </location>
</feature>
<feature type="region of interest" description="Disordered" evidence="5">
    <location>
        <begin position="246"/>
        <end position="315"/>
    </location>
</feature>
<dbReference type="AlphaFoldDB" id="A0A553NNF8"/>
<evidence type="ECO:0000256" key="1">
    <source>
        <dbReference type="ARBA" id="ARBA00004329"/>
    </source>
</evidence>
<dbReference type="GO" id="GO:0000407">
    <property type="term" value="C:phagophore assembly site"/>
    <property type="evidence" value="ECO:0007669"/>
    <property type="project" value="UniProtKB-SubCell"/>
</dbReference>
<sequence>MILENWTLAMEDGPDLKCANNVIYNKMSVMLKSLLCVTRSVPAYRLSRKQGPESFVICYKLFVGEPSSNVLGEGYQSCPVGQVMTGLGTLTLKVDYRTSMTISPSHPTNTSSETSSNLSSHMMMKSDHFDSDLHHVGSNPNMNNNHANANANNHVANKARRCDFFGARVSGDEFETQVTSDESGEAMRIFSASPQERPSFLTDNFDNHAVKFGAFASHNQGTPPPSEEKKSADLDNLMDLFTVEEDRETGGPTTPTEVEKKLSNLELQNHRESAQSREDLRRTQSDSEFQAREVTPMRPRAGSSPKSGPQLVSGAFSQRMKSNEDFELLDLKTPFSAKMGDPSGDLGVFFREPPLKTIKEVVDSSPVCSQSRDPPKPIDLDMQGARKRDPQPECDNEIDEEESSELGYLTSHLSQQLHTYESRLAEYDDMLKNLETSESESEAV</sequence>
<organism evidence="7 8">
    <name type="scientific">Tigriopus californicus</name>
    <name type="common">Marine copepod</name>
    <dbReference type="NCBI Taxonomy" id="6832"/>
    <lineage>
        <taxon>Eukaryota</taxon>
        <taxon>Metazoa</taxon>
        <taxon>Ecdysozoa</taxon>
        <taxon>Arthropoda</taxon>
        <taxon>Crustacea</taxon>
        <taxon>Multicrustacea</taxon>
        <taxon>Hexanauplia</taxon>
        <taxon>Copepoda</taxon>
        <taxon>Harpacticoida</taxon>
        <taxon>Harpacticidae</taxon>
        <taxon>Tigriopus</taxon>
    </lineage>
</organism>
<feature type="compositionally biased region" description="Acidic residues" evidence="5">
    <location>
        <begin position="392"/>
        <end position="404"/>
    </location>
</feature>
<dbReference type="GO" id="GO:0034727">
    <property type="term" value="P:piecemeal microautophagy of the nucleus"/>
    <property type="evidence" value="ECO:0007669"/>
    <property type="project" value="TreeGrafter"/>
</dbReference>
<dbReference type="InterPro" id="IPR036570">
    <property type="entry name" value="HORMA_dom_sf"/>
</dbReference>
<dbReference type="InterPro" id="IPR018731">
    <property type="entry name" value="Atg13_N"/>
</dbReference>
<keyword evidence="3 4" id="KW-0072">Autophagy</keyword>
<dbReference type="GO" id="GO:0000423">
    <property type="term" value="P:mitophagy"/>
    <property type="evidence" value="ECO:0007669"/>
    <property type="project" value="TreeGrafter"/>
</dbReference>
<feature type="compositionally biased region" description="Basic and acidic residues" evidence="5">
    <location>
        <begin position="373"/>
        <end position="391"/>
    </location>
</feature>
<feature type="region of interest" description="Disordered" evidence="5">
    <location>
        <begin position="362"/>
        <end position="404"/>
    </location>
</feature>
<dbReference type="Pfam" id="PF10033">
    <property type="entry name" value="ATG13"/>
    <property type="match status" value="1"/>
</dbReference>
<dbReference type="STRING" id="6832.A0A553NNF8"/>
<dbReference type="PANTHER" id="PTHR13430">
    <property type="match status" value="1"/>
</dbReference>
<dbReference type="GO" id="GO:0034497">
    <property type="term" value="P:protein localization to phagophore assembly site"/>
    <property type="evidence" value="ECO:0007669"/>
    <property type="project" value="TreeGrafter"/>
</dbReference>
<comment type="caution">
    <text evidence="7">The sequence shown here is derived from an EMBL/GenBank/DDBJ whole genome shotgun (WGS) entry which is preliminary data.</text>
</comment>
<reference evidence="7 8" key="1">
    <citation type="journal article" date="2018" name="Nat. Ecol. Evol.">
        <title>Genomic signatures of mitonuclear coevolution across populations of Tigriopus californicus.</title>
        <authorList>
            <person name="Barreto F.S."/>
            <person name="Watson E.T."/>
            <person name="Lima T.G."/>
            <person name="Willett C.S."/>
            <person name="Edmands S."/>
            <person name="Li W."/>
            <person name="Burton R.S."/>
        </authorList>
    </citation>
    <scope>NUCLEOTIDE SEQUENCE [LARGE SCALE GENOMIC DNA]</scope>
    <source>
        <strain evidence="7 8">San Diego</strain>
    </source>
</reference>
<comment type="subcellular location">
    <subcellularLocation>
        <location evidence="1">Preautophagosomal structure</location>
    </subcellularLocation>
</comment>
<feature type="compositionally biased region" description="Low complexity" evidence="5">
    <location>
        <begin position="139"/>
        <end position="149"/>
    </location>
</feature>
<dbReference type="Proteomes" id="UP000318571">
    <property type="component" value="Chromosome 4"/>
</dbReference>
<evidence type="ECO:0000259" key="6">
    <source>
        <dbReference type="Pfam" id="PF10033"/>
    </source>
</evidence>
<keyword evidence="8" id="KW-1185">Reference proteome</keyword>
<dbReference type="GO" id="GO:1990316">
    <property type="term" value="C:Atg1/ULK1 kinase complex"/>
    <property type="evidence" value="ECO:0007669"/>
    <property type="project" value="InterPro"/>
</dbReference>
<dbReference type="Gene3D" id="3.30.900.10">
    <property type="entry name" value="HORMA domain"/>
    <property type="match status" value="1"/>
</dbReference>
<comment type="similarity">
    <text evidence="2 4">Belongs to the ATG13 family. Metazoan subfamily.</text>
</comment>
<protein>
    <recommendedName>
        <fullName evidence="4">Autophagy-related protein 13</fullName>
    </recommendedName>
</protein>
<evidence type="ECO:0000256" key="4">
    <source>
        <dbReference type="RuleBase" id="RU361214"/>
    </source>
</evidence>
<proteinExistence type="inferred from homology"/>
<dbReference type="EMBL" id="VCGU01000011">
    <property type="protein sequence ID" value="TRY66927.1"/>
    <property type="molecule type" value="Genomic_DNA"/>
</dbReference>
<dbReference type="PANTHER" id="PTHR13430:SF4">
    <property type="entry name" value="AUTOPHAGY-RELATED PROTEIN 13"/>
    <property type="match status" value="1"/>
</dbReference>
<feature type="region of interest" description="Disordered" evidence="5">
    <location>
        <begin position="130"/>
        <end position="149"/>
    </location>
</feature>
<name>A0A553NNF8_TIGCA</name>
<dbReference type="GO" id="GO:0005829">
    <property type="term" value="C:cytosol"/>
    <property type="evidence" value="ECO:0007669"/>
    <property type="project" value="TreeGrafter"/>
</dbReference>
<gene>
    <name evidence="7" type="ORF">TCAL_08037</name>
</gene>
<evidence type="ECO:0000256" key="2">
    <source>
        <dbReference type="ARBA" id="ARBA00007341"/>
    </source>
</evidence>
<evidence type="ECO:0000256" key="5">
    <source>
        <dbReference type="SAM" id="MobiDB-lite"/>
    </source>
</evidence>
<feature type="compositionally biased region" description="Basic and acidic residues" evidence="5">
    <location>
        <begin position="257"/>
        <end position="291"/>
    </location>
</feature>
<evidence type="ECO:0000313" key="7">
    <source>
        <dbReference type="EMBL" id="TRY66927.1"/>
    </source>
</evidence>
<dbReference type="InterPro" id="IPR040182">
    <property type="entry name" value="ATG13"/>
</dbReference>
<evidence type="ECO:0000256" key="3">
    <source>
        <dbReference type="ARBA" id="ARBA00023006"/>
    </source>
</evidence>
<accession>A0A553NNF8</accession>